<sequence>MSFVLKDVGECRADPPTAHDHDMHGQSFPGARGSSAKDPCRAAKLHIRPGKYYPSGNESSPGEVSGRSPDFSGQKINLLERPWGGDGARGGRGRRWPVTPKG</sequence>
<gene>
    <name evidence="2" type="ORF">GCM10010411_18540</name>
</gene>
<feature type="region of interest" description="Disordered" evidence="1">
    <location>
        <begin position="1"/>
        <end position="102"/>
    </location>
</feature>
<reference evidence="2 3" key="1">
    <citation type="journal article" date="2019" name="Int. J. Syst. Evol. Microbiol.">
        <title>The Global Catalogue of Microorganisms (GCM) 10K type strain sequencing project: providing services to taxonomists for standard genome sequencing and annotation.</title>
        <authorList>
            <consortium name="The Broad Institute Genomics Platform"/>
            <consortium name="The Broad Institute Genome Sequencing Center for Infectious Disease"/>
            <person name="Wu L."/>
            <person name="Ma J."/>
        </authorList>
    </citation>
    <scope>NUCLEOTIDE SEQUENCE [LARGE SCALE GENOMIC DNA]</scope>
    <source>
        <strain evidence="2 3">JCM 6833</strain>
    </source>
</reference>
<evidence type="ECO:0000313" key="2">
    <source>
        <dbReference type="EMBL" id="GAA2586103.1"/>
    </source>
</evidence>
<evidence type="ECO:0000256" key="1">
    <source>
        <dbReference type="SAM" id="MobiDB-lite"/>
    </source>
</evidence>
<dbReference type="EMBL" id="BAAATD010000002">
    <property type="protein sequence ID" value="GAA2586103.1"/>
    <property type="molecule type" value="Genomic_DNA"/>
</dbReference>
<protein>
    <submittedName>
        <fullName evidence="2">Uncharacterized protein</fullName>
    </submittedName>
</protein>
<dbReference type="Proteomes" id="UP001501509">
    <property type="component" value="Unassembled WGS sequence"/>
</dbReference>
<keyword evidence="3" id="KW-1185">Reference proteome</keyword>
<organism evidence="2 3">
    <name type="scientific">Actinomadura fulvescens</name>
    <dbReference type="NCBI Taxonomy" id="46160"/>
    <lineage>
        <taxon>Bacteria</taxon>
        <taxon>Bacillati</taxon>
        <taxon>Actinomycetota</taxon>
        <taxon>Actinomycetes</taxon>
        <taxon>Streptosporangiales</taxon>
        <taxon>Thermomonosporaceae</taxon>
        <taxon>Actinomadura</taxon>
    </lineage>
</organism>
<accession>A0ABN3PMA4</accession>
<name>A0ABN3PMA4_9ACTN</name>
<evidence type="ECO:0000313" key="3">
    <source>
        <dbReference type="Proteomes" id="UP001501509"/>
    </source>
</evidence>
<comment type="caution">
    <text evidence="2">The sequence shown here is derived from an EMBL/GenBank/DDBJ whole genome shotgun (WGS) entry which is preliminary data.</text>
</comment>
<feature type="compositionally biased region" description="Basic and acidic residues" evidence="1">
    <location>
        <begin position="7"/>
        <end position="24"/>
    </location>
</feature>
<proteinExistence type="predicted"/>